<keyword evidence="3" id="KW-1185">Reference proteome</keyword>
<protein>
    <submittedName>
        <fullName evidence="2">Uncharacterized protein</fullName>
    </submittedName>
</protein>
<feature type="compositionally biased region" description="Basic and acidic residues" evidence="1">
    <location>
        <begin position="65"/>
        <end position="74"/>
    </location>
</feature>
<evidence type="ECO:0000256" key="1">
    <source>
        <dbReference type="SAM" id="MobiDB-lite"/>
    </source>
</evidence>
<sequence>MQMQILTLIILNTNTNNSNSPANDDNKDYMNNNHNHNHSNNNNDNDENHDKRLKKTHRKKYHWIQKTDSDDKKNLNKHFTERKCTILKINNTNMGFGLKQASNQTNK</sequence>
<feature type="compositionally biased region" description="Basic residues" evidence="1">
    <location>
        <begin position="51"/>
        <end position="63"/>
    </location>
</feature>
<evidence type="ECO:0000313" key="3">
    <source>
        <dbReference type="Proteomes" id="UP000023152"/>
    </source>
</evidence>
<organism evidence="2 3">
    <name type="scientific">Reticulomyxa filosa</name>
    <dbReference type="NCBI Taxonomy" id="46433"/>
    <lineage>
        <taxon>Eukaryota</taxon>
        <taxon>Sar</taxon>
        <taxon>Rhizaria</taxon>
        <taxon>Retaria</taxon>
        <taxon>Foraminifera</taxon>
        <taxon>Monothalamids</taxon>
        <taxon>Reticulomyxidae</taxon>
        <taxon>Reticulomyxa</taxon>
    </lineage>
</organism>
<comment type="caution">
    <text evidence="2">The sequence shown here is derived from an EMBL/GenBank/DDBJ whole genome shotgun (WGS) entry which is preliminary data.</text>
</comment>
<feature type="region of interest" description="Disordered" evidence="1">
    <location>
        <begin position="13"/>
        <end position="74"/>
    </location>
</feature>
<feature type="compositionally biased region" description="Low complexity" evidence="1">
    <location>
        <begin position="29"/>
        <end position="43"/>
    </location>
</feature>
<name>X6LFR8_RETFI</name>
<proteinExistence type="predicted"/>
<dbReference type="EMBL" id="ASPP01042369">
    <property type="protein sequence ID" value="ETN99966.1"/>
    <property type="molecule type" value="Genomic_DNA"/>
</dbReference>
<dbReference type="AlphaFoldDB" id="X6LFR8"/>
<reference evidence="2 3" key="1">
    <citation type="journal article" date="2013" name="Curr. Biol.">
        <title>The Genome of the Foraminiferan Reticulomyxa filosa.</title>
        <authorList>
            <person name="Glockner G."/>
            <person name="Hulsmann N."/>
            <person name="Schleicher M."/>
            <person name="Noegel A.A."/>
            <person name="Eichinger L."/>
            <person name="Gallinger C."/>
            <person name="Pawlowski J."/>
            <person name="Sierra R."/>
            <person name="Euteneuer U."/>
            <person name="Pillet L."/>
            <person name="Moustafa A."/>
            <person name="Platzer M."/>
            <person name="Groth M."/>
            <person name="Szafranski K."/>
            <person name="Schliwa M."/>
        </authorList>
    </citation>
    <scope>NUCLEOTIDE SEQUENCE [LARGE SCALE GENOMIC DNA]</scope>
</reference>
<accession>X6LFR8</accession>
<dbReference type="Proteomes" id="UP000023152">
    <property type="component" value="Unassembled WGS sequence"/>
</dbReference>
<dbReference type="OMA" id="HFTERKC"/>
<gene>
    <name evidence="2" type="ORF">RFI_37492</name>
</gene>
<evidence type="ECO:0000313" key="2">
    <source>
        <dbReference type="EMBL" id="ETN99966.1"/>
    </source>
</evidence>